<dbReference type="EMBL" id="LT795057">
    <property type="protein sequence ID" value="SJX62395.1"/>
    <property type="molecule type" value="Genomic_DNA"/>
</dbReference>
<gene>
    <name evidence="3" type="ORF">SRS1_13242</name>
</gene>
<sequence>MRSSATVGLTPQQLLDRRRAQNKLAQRRFREKARMARSQGVDVSSCDLPAFPAPLDLARANAMPRKVGMAPRVRSSSSDSSCTSSSAASLSSQVSSPTSSCTELNTPTVPHFHDVHSAKLMAVADMPSTSTLLAHDLKHDPTMVEPCLYMPPPAAPTTFMPPSYAALSAVFPAPVPLLPPASEPLTYSSLASSTHNIGLKMIGIHADPFLMSQPLPSPSLPLWPSGLHTIVPASSADGSPYAAGVQGSGASTSFENLLRISSEPSSTSSSASEDLSASEPCFSPSSAATSLPESGAMCLPLLAEKLHTLEADTEAGRCASVHLDKAISAHSARLQSGALPAATHTVAIASQPFASAVEQIGARFGLARGEGLAALLSRLQLYGRLDADSESSKGLVFDAAIDWDAMGANMLPTTEQLVYPHRAFLDACLPWPAARSRLLKHSLTNPVCEEEFALDLLLSVLSADETLASFRVHGDDVLDPEAWELSERMLSKWWGLFDDATLRRTNWWRRLRGLDQLAFPTVGEDAAEAHRQGLGTGSLDQVHRLAASLLQ</sequence>
<protein>
    <recommendedName>
        <fullName evidence="2">BZIP domain-containing protein</fullName>
    </recommendedName>
</protein>
<dbReference type="AlphaFoldDB" id="A0A2N8UBJ8"/>
<dbReference type="PROSITE" id="PS00036">
    <property type="entry name" value="BZIP_BASIC"/>
    <property type="match status" value="1"/>
</dbReference>
<accession>A0A2N8UBJ8</accession>
<dbReference type="Proteomes" id="UP000239563">
    <property type="component" value="Chromosome IV"/>
</dbReference>
<feature type="compositionally biased region" description="Low complexity" evidence="1">
    <location>
        <begin position="75"/>
        <end position="100"/>
    </location>
</feature>
<dbReference type="Pfam" id="PF11905">
    <property type="entry name" value="DUF3425"/>
    <property type="match status" value="1"/>
</dbReference>
<evidence type="ECO:0000313" key="3">
    <source>
        <dbReference type="EMBL" id="SJX62395.1"/>
    </source>
</evidence>
<dbReference type="CDD" id="cd14688">
    <property type="entry name" value="bZIP_YAP"/>
    <property type="match status" value="1"/>
</dbReference>
<dbReference type="PANTHER" id="PTHR38116">
    <property type="entry name" value="CHROMOSOME 7, WHOLE GENOME SHOTGUN SEQUENCE"/>
    <property type="match status" value="1"/>
</dbReference>
<dbReference type="InterPro" id="IPR004827">
    <property type="entry name" value="bZIP"/>
</dbReference>
<feature type="region of interest" description="Disordered" evidence="1">
    <location>
        <begin position="261"/>
        <end position="288"/>
    </location>
</feature>
<evidence type="ECO:0000313" key="4">
    <source>
        <dbReference type="Proteomes" id="UP000239563"/>
    </source>
</evidence>
<feature type="compositionally biased region" description="Low complexity" evidence="1">
    <location>
        <begin position="261"/>
        <end position="279"/>
    </location>
</feature>
<reference evidence="3 4" key="1">
    <citation type="submission" date="2017-02" db="EMBL/GenBank/DDBJ databases">
        <authorList>
            <person name="Peterson S.W."/>
        </authorList>
    </citation>
    <scope>NUCLEOTIDE SEQUENCE [LARGE SCALE GENOMIC DNA]</scope>
    <source>
        <strain evidence="3 4">SRS1_H2-8</strain>
    </source>
</reference>
<dbReference type="GO" id="GO:0003700">
    <property type="term" value="F:DNA-binding transcription factor activity"/>
    <property type="evidence" value="ECO:0007669"/>
    <property type="project" value="InterPro"/>
</dbReference>
<name>A0A2N8UBJ8_9BASI</name>
<feature type="region of interest" description="Disordered" evidence="1">
    <location>
        <begin position="68"/>
        <end position="103"/>
    </location>
</feature>
<evidence type="ECO:0000259" key="2">
    <source>
        <dbReference type="PROSITE" id="PS00036"/>
    </source>
</evidence>
<dbReference type="InterPro" id="IPR021833">
    <property type="entry name" value="DUF3425"/>
</dbReference>
<evidence type="ECO:0000256" key="1">
    <source>
        <dbReference type="SAM" id="MobiDB-lite"/>
    </source>
</evidence>
<proteinExistence type="predicted"/>
<organism evidence="3 4">
    <name type="scientific">Sporisorium reilianum f. sp. reilianum</name>
    <dbReference type="NCBI Taxonomy" id="72559"/>
    <lineage>
        <taxon>Eukaryota</taxon>
        <taxon>Fungi</taxon>
        <taxon>Dikarya</taxon>
        <taxon>Basidiomycota</taxon>
        <taxon>Ustilaginomycotina</taxon>
        <taxon>Ustilaginomycetes</taxon>
        <taxon>Ustilaginales</taxon>
        <taxon>Ustilaginaceae</taxon>
        <taxon>Sporisorium</taxon>
    </lineage>
</organism>
<feature type="domain" description="BZIP" evidence="2">
    <location>
        <begin position="17"/>
        <end position="32"/>
    </location>
</feature>
<dbReference type="PANTHER" id="PTHR38116:SF9">
    <property type="entry name" value="BZIP DOMAIN-CONTAINING PROTEIN"/>
    <property type="match status" value="1"/>
</dbReference>